<feature type="domain" description="SGNH hydrolase-type esterase" evidence="2">
    <location>
        <begin position="43"/>
        <end position="329"/>
    </location>
</feature>
<name>A0ABZ1TZ44_9ACTN</name>
<protein>
    <submittedName>
        <fullName evidence="3">SGNH/GDSL hydrolase family protein</fullName>
    </submittedName>
</protein>
<keyword evidence="3" id="KW-0378">Hydrolase</keyword>
<sequence>MRHPATRPRARVPVVGLSVLALTLLLPSVAAEGSSRDRYEWAALGDSYTAGLFVGDPRPPLGSAARDGCDRTTGSYPDLVGRALAARPPDRPVHLTDVSCDNAAIGHITRERQQPTSQVQPPDGDPAGWPVVDPQLRRARLGDRTDIVTVGIGAIALPFGECLDLTLAHISCAAYYTNPPEGVEDLDAKLARIRDEYARMLGAIHRAAPHARVITVGYPAILPERGSACGGGPTQLGPITPADIDWLREDALKAMNTIIRTETAKRGDRYVDRYTSSVGHDVCAPEDTQWIEGICGDAEPFWPATVPGGLPFDCTAIGKRATLLHPNAREHANAAPLVERAVRDALLERVVVM</sequence>
<dbReference type="CDD" id="cd01823">
    <property type="entry name" value="SEST_like"/>
    <property type="match status" value="1"/>
</dbReference>
<dbReference type="PANTHER" id="PTHR37981">
    <property type="entry name" value="LIPASE 2"/>
    <property type="match status" value="1"/>
</dbReference>
<feature type="region of interest" description="Disordered" evidence="1">
    <location>
        <begin position="110"/>
        <end position="131"/>
    </location>
</feature>
<dbReference type="InterPro" id="IPR036514">
    <property type="entry name" value="SGNH_hydro_sf"/>
</dbReference>
<keyword evidence="4" id="KW-1185">Reference proteome</keyword>
<dbReference type="PANTHER" id="PTHR37981:SF1">
    <property type="entry name" value="SGNH HYDROLASE-TYPE ESTERASE DOMAIN-CONTAINING PROTEIN"/>
    <property type="match status" value="1"/>
</dbReference>
<evidence type="ECO:0000256" key="1">
    <source>
        <dbReference type="SAM" id="MobiDB-lite"/>
    </source>
</evidence>
<dbReference type="InterPro" id="IPR037460">
    <property type="entry name" value="SEST-like"/>
</dbReference>
<dbReference type="Proteomes" id="UP001432222">
    <property type="component" value="Chromosome"/>
</dbReference>
<evidence type="ECO:0000313" key="3">
    <source>
        <dbReference type="EMBL" id="WUQ83829.1"/>
    </source>
</evidence>
<dbReference type="Gene3D" id="3.40.50.1110">
    <property type="entry name" value="SGNH hydrolase"/>
    <property type="match status" value="1"/>
</dbReference>
<dbReference type="InterPro" id="IPR013830">
    <property type="entry name" value="SGNH_hydro"/>
</dbReference>
<reference evidence="3" key="1">
    <citation type="submission" date="2022-10" db="EMBL/GenBank/DDBJ databases">
        <title>The complete genomes of actinobacterial strains from the NBC collection.</title>
        <authorList>
            <person name="Joergensen T.S."/>
            <person name="Alvarez Arevalo M."/>
            <person name="Sterndorff E.B."/>
            <person name="Faurdal D."/>
            <person name="Vuksanovic O."/>
            <person name="Mourched A.-S."/>
            <person name="Charusanti P."/>
            <person name="Shaw S."/>
            <person name="Blin K."/>
            <person name="Weber T."/>
        </authorList>
    </citation>
    <scope>NUCLEOTIDE SEQUENCE</scope>
    <source>
        <strain evidence="3">NBC_00222</strain>
    </source>
</reference>
<proteinExistence type="predicted"/>
<evidence type="ECO:0000313" key="4">
    <source>
        <dbReference type="Proteomes" id="UP001432222"/>
    </source>
</evidence>
<organism evidence="3 4">
    <name type="scientific">Kitasatospora purpeofusca</name>
    <dbReference type="NCBI Taxonomy" id="67352"/>
    <lineage>
        <taxon>Bacteria</taxon>
        <taxon>Bacillati</taxon>
        <taxon>Actinomycetota</taxon>
        <taxon>Actinomycetes</taxon>
        <taxon>Kitasatosporales</taxon>
        <taxon>Streptomycetaceae</taxon>
        <taxon>Kitasatospora</taxon>
    </lineage>
</organism>
<dbReference type="Pfam" id="PF13472">
    <property type="entry name" value="Lipase_GDSL_2"/>
    <property type="match status" value="1"/>
</dbReference>
<dbReference type="EMBL" id="CP108110">
    <property type="protein sequence ID" value="WUQ83829.1"/>
    <property type="molecule type" value="Genomic_DNA"/>
</dbReference>
<dbReference type="RefSeq" id="WP_328954765.1">
    <property type="nucleotide sequence ID" value="NZ_CP108110.1"/>
</dbReference>
<dbReference type="SUPFAM" id="SSF52266">
    <property type="entry name" value="SGNH hydrolase"/>
    <property type="match status" value="1"/>
</dbReference>
<accession>A0ABZ1TZ44</accession>
<dbReference type="GO" id="GO:0016787">
    <property type="term" value="F:hydrolase activity"/>
    <property type="evidence" value="ECO:0007669"/>
    <property type="project" value="UniProtKB-KW"/>
</dbReference>
<evidence type="ECO:0000259" key="2">
    <source>
        <dbReference type="Pfam" id="PF13472"/>
    </source>
</evidence>
<gene>
    <name evidence="3" type="ORF">OHA16_13120</name>
</gene>